<evidence type="ECO:0000313" key="2">
    <source>
        <dbReference type="EMBL" id="GAB0181129.1"/>
    </source>
</evidence>
<evidence type="ECO:0000259" key="1">
    <source>
        <dbReference type="Pfam" id="PF17919"/>
    </source>
</evidence>
<dbReference type="InterPro" id="IPR041577">
    <property type="entry name" value="RT_RNaseH_2"/>
</dbReference>
<reference evidence="2 3" key="1">
    <citation type="submission" date="2024-06" db="EMBL/GenBank/DDBJ databases">
        <title>The draft genome of Grus japonensis, version 3.</title>
        <authorList>
            <person name="Nabeshima K."/>
            <person name="Suzuki S."/>
            <person name="Onuma M."/>
        </authorList>
    </citation>
    <scope>NUCLEOTIDE SEQUENCE [LARGE SCALE GENOMIC DNA]</scope>
    <source>
        <strain evidence="2 3">451A</strain>
    </source>
</reference>
<proteinExistence type="predicted"/>
<dbReference type="Gene3D" id="3.30.70.270">
    <property type="match status" value="1"/>
</dbReference>
<dbReference type="EMBL" id="BAAFJT010000001">
    <property type="protein sequence ID" value="GAB0181129.1"/>
    <property type="molecule type" value="Genomic_DNA"/>
</dbReference>
<evidence type="ECO:0000313" key="3">
    <source>
        <dbReference type="Proteomes" id="UP001623348"/>
    </source>
</evidence>
<dbReference type="AlphaFoldDB" id="A0ABC9W6E0"/>
<sequence length="376" mass="41511">MLWITDYGLIVQPLYEALKESGDILVWTPQCRQAFELPKRTLKLAPALGLPNLTKPFELFVHERFHLALGVLAQRLGSWKRLVGYFSKQLDNVSKGWPSRLRAVAETVSLIREAWKLAMGQRMTIYVPHAVTAVLEQKGNHRLLPSRMMKYQAILLEMDDVNLKGENNVENGFTWSLWQKAPGETRGRPLGFWSQGYGGSEACYAPTEKEIAAACEGVQAALEATGTTEAQLLLAPQLPALGWMFKGRVPSTHHATDATGSKRVAPMTQRAQIGTPNRPGILEAIADQPEGKDFGVSPEEEVARAKGAPPYNKLPENQKQYALFADGSCRIAGKHWRRKAAVWSPTQRVAEAAEGQGESSLFAEAKASWLALDVAK</sequence>
<name>A0ABC9W6E0_GRUJA</name>
<protein>
    <recommendedName>
        <fullName evidence="1">Reverse transcriptase/retrotransposon-derived protein RNase H-like domain-containing protein</fullName>
    </recommendedName>
</protein>
<comment type="caution">
    <text evidence="2">The sequence shown here is derived from an EMBL/GenBank/DDBJ whole genome shotgun (WGS) entry which is preliminary data.</text>
</comment>
<accession>A0ABC9W6E0</accession>
<dbReference type="InterPro" id="IPR051320">
    <property type="entry name" value="Viral_Replic_Matur_Polypro"/>
</dbReference>
<dbReference type="InterPro" id="IPR043128">
    <property type="entry name" value="Rev_trsase/Diguanyl_cyclase"/>
</dbReference>
<dbReference type="Proteomes" id="UP001623348">
    <property type="component" value="Unassembled WGS sequence"/>
</dbReference>
<dbReference type="Pfam" id="PF17919">
    <property type="entry name" value="RT_RNaseH_2"/>
    <property type="match status" value="1"/>
</dbReference>
<dbReference type="InterPro" id="IPR043502">
    <property type="entry name" value="DNA/RNA_pol_sf"/>
</dbReference>
<keyword evidence="3" id="KW-1185">Reference proteome</keyword>
<feature type="domain" description="Reverse transcriptase/retrotransposon-derived protein RNase H-like" evidence="1">
    <location>
        <begin position="27"/>
        <end position="125"/>
    </location>
</feature>
<dbReference type="SUPFAM" id="SSF56672">
    <property type="entry name" value="DNA/RNA polymerases"/>
    <property type="match status" value="1"/>
</dbReference>
<organism evidence="2 3">
    <name type="scientific">Grus japonensis</name>
    <name type="common">Japanese crane</name>
    <name type="synonym">Red-crowned crane</name>
    <dbReference type="NCBI Taxonomy" id="30415"/>
    <lineage>
        <taxon>Eukaryota</taxon>
        <taxon>Metazoa</taxon>
        <taxon>Chordata</taxon>
        <taxon>Craniata</taxon>
        <taxon>Vertebrata</taxon>
        <taxon>Euteleostomi</taxon>
        <taxon>Archelosauria</taxon>
        <taxon>Archosauria</taxon>
        <taxon>Dinosauria</taxon>
        <taxon>Saurischia</taxon>
        <taxon>Theropoda</taxon>
        <taxon>Coelurosauria</taxon>
        <taxon>Aves</taxon>
        <taxon>Neognathae</taxon>
        <taxon>Neoaves</taxon>
        <taxon>Gruiformes</taxon>
        <taxon>Gruidae</taxon>
        <taxon>Grus</taxon>
    </lineage>
</organism>
<gene>
    <name evidence="2" type="ORF">GRJ2_000578200</name>
</gene>
<dbReference type="PANTHER" id="PTHR33064:SF37">
    <property type="entry name" value="RIBONUCLEASE H"/>
    <property type="match status" value="1"/>
</dbReference>
<dbReference type="PANTHER" id="PTHR33064">
    <property type="entry name" value="POL PROTEIN"/>
    <property type="match status" value="1"/>
</dbReference>
<dbReference type="Gene3D" id="3.10.20.370">
    <property type="match status" value="1"/>
</dbReference>